<protein>
    <submittedName>
        <fullName evidence="1">Uncharacterized protein</fullName>
    </submittedName>
</protein>
<accession>A0AAV5MKN1</accession>
<name>A0AAV5MKN1_9ROSI</name>
<organism evidence="1 2">
    <name type="scientific">Rubroshorea leprosula</name>
    <dbReference type="NCBI Taxonomy" id="152421"/>
    <lineage>
        <taxon>Eukaryota</taxon>
        <taxon>Viridiplantae</taxon>
        <taxon>Streptophyta</taxon>
        <taxon>Embryophyta</taxon>
        <taxon>Tracheophyta</taxon>
        <taxon>Spermatophyta</taxon>
        <taxon>Magnoliopsida</taxon>
        <taxon>eudicotyledons</taxon>
        <taxon>Gunneridae</taxon>
        <taxon>Pentapetalae</taxon>
        <taxon>rosids</taxon>
        <taxon>malvids</taxon>
        <taxon>Malvales</taxon>
        <taxon>Dipterocarpaceae</taxon>
        <taxon>Rubroshorea</taxon>
    </lineage>
</organism>
<dbReference type="AlphaFoldDB" id="A0AAV5MKN1"/>
<proteinExistence type="predicted"/>
<gene>
    <name evidence="1" type="ORF">SLEP1_g56788</name>
</gene>
<sequence length="166" mass="17688">MGVELCRGFVGIHVRAQRLGLGFARCFCGSCGHECSWSNSSLGIAVALCTQWACEWCVCRACWQAPCSCNELSTLAAPQSLQRRSLLGSLRILCCLPASKALGCHVDPFLSVTPRGSQGGREFGPVPRASLAARRDGARVPDCALGCETRRGSGLSPLRVPSKHLL</sequence>
<comment type="caution">
    <text evidence="1">The sequence shown here is derived from an EMBL/GenBank/DDBJ whole genome shotgun (WGS) entry which is preliminary data.</text>
</comment>
<reference evidence="1 2" key="1">
    <citation type="journal article" date="2021" name="Commun. Biol.">
        <title>The genome of Shorea leprosula (Dipterocarpaceae) highlights the ecological relevance of drought in aseasonal tropical rainforests.</title>
        <authorList>
            <person name="Ng K.K.S."/>
            <person name="Kobayashi M.J."/>
            <person name="Fawcett J.A."/>
            <person name="Hatakeyama M."/>
            <person name="Paape T."/>
            <person name="Ng C.H."/>
            <person name="Ang C.C."/>
            <person name="Tnah L.H."/>
            <person name="Lee C.T."/>
            <person name="Nishiyama T."/>
            <person name="Sese J."/>
            <person name="O'Brien M.J."/>
            <person name="Copetti D."/>
            <person name="Mohd Noor M.I."/>
            <person name="Ong R.C."/>
            <person name="Putra M."/>
            <person name="Sireger I.Z."/>
            <person name="Indrioko S."/>
            <person name="Kosugi Y."/>
            <person name="Izuno A."/>
            <person name="Isagi Y."/>
            <person name="Lee S.L."/>
            <person name="Shimizu K.K."/>
        </authorList>
    </citation>
    <scope>NUCLEOTIDE SEQUENCE [LARGE SCALE GENOMIC DNA]</scope>
    <source>
        <strain evidence="1">214</strain>
    </source>
</reference>
<dbReference type="Proteomes" id="UP001054252">
    <property type="component" value="Unassembled WGS sequence"/>
</dbReference>
<evidence type="ECO:0000313" key="2">
    <source>
        <dbReference type="Proteomes" id="UP001054252"/>
    </source>
</evidence>
<dbReference type="EMBL" id="BPVZ01000336">
    <property type="protein sequence ID" value="GKV50072.1"/>
    <property type="molecule type" value="Genomic_DNA"/>
</dbReference>
<keyword evidence="2" id="KW-1185">Reference proteome</keyword>
<evidence type="ECO:0000313" key="1">
    <source>
        <dbReference type="EMBL" id="GKV50072.1"/>
    </source>
</evidence>